<dbReference type="PANTHER" id="PTHR24148">
    <property type="entry name" value="ANKYRIN REPEAT DOMAIN-CONTAINING PROTEIN 39 HOMOLOG-RELATED"/>
    <property type="match status" value="1"/>
</dbReference>
<dbReference type="EMBL" id="MU004238">
    <property type="protein sequence ID" value="KAF2666986.1"/>
    <property type="molecule type" value="Genomic_DNA"/>
</dbReference>
<evidence type="ECO:0000259" key="1">
    <source>
        <dbReference type="Pfam" id="PF06985"/>
    </source>
</evidence>
<dbReference type="InterPro" id="IPR010730">
    <property type="entry name" value="HET"/>
</dbReference>
<dbReference type="Proteomes" id="UP000799302">
    <property type="component" value="Unassembled WGS sequence"/>
</dbReference>
<dbReference type="InterPro" id="IPR052895">
    <property type="entry name" value="HetReg/Transcr_Mod"/>
</dbReference>
<evidence type="ECO:0000313" key="2">
    <source>
        <dbReference type="EMBL" id="KAF2666986.1"/>
    </source>
</evidence>
<sequence>MAGNASRLKRWTHRRLEKRKLYKSLLTNETRFLIICPADNLEDSIKCTLFTRPLWPDVEFYALSYVWGDPDVTEDIDVNGHALPVTTNLASALRNLRKIYSTHPVQRVYWIDAICINQKSTVERNQQVLRMQDIYSSADRVLSWLGDHPSLVSGLRALEMFVNIMRHLPSRSGAGAWRPSIFTHSTDFDLILGKEFWDLRLVFTDPYWSRIWIFQERLKARTMLLVCGQQMFPRSKLPTAYRSLKWVQRIWPKLQSFAVSDCHGLALLIRTIYNLEIDQTASHVTMLVHCWRMGFRTTDPRDMIYAISGAGSHHAAPNYKKSVHKIYTNHARAALKNGNIALVSCAGIGSRSSRLEGLPSWVPDWRHNGDENSAGMNLYLSKLTALSASIELDIRFRRPDILLWEGTVWQDITECIPANDLFYLNRVVSLYGTILLPIVGQHHASRLYALANLIVVFCWGDDGTVANRKGIEKQDHTSRAFMDIVLYYTWILFRSVAPLQDTTLTTQSWTSSTLALFRAAGQVSDDLNLVDLLIDLYFRHGDICSERIAANQKLEQLWKLDSMMSQLVQRSPNSDVLQAMEFSLRSTWTTSSTLLITKRGVLGRGPDLVTEGDALCFLKGFPTLFVLRKEASHYLMVGPCYVTGMMDGRLLKNLKKKTTKLKTLEIH</sequence>
<evidence type="ECO:0000313" key="3">
    <source>
        <dbReference type="Proteomes" id="UP000799302"/>
    </source>
</evidence>
<organism evidence="2 3">
    <name type="scientific">Microthyrium microscopicum</name>
    <dbReference type="NCBI Taxonomy" id="703497"/>
    <lineage>
        <taxon>Eukaryota</taxon>
        <taxon>Fungi</taxon>
        <taxon>Dikarya</taxon>
        <taxon>Ascomycota</taxon>
        <taxon>Pezizomycotina</taxon>
        <taxon>Dothideomycetes</taxon>
        <taxon>Dothideomycetes incertae sedis</taxon>
        <taxon>Microthyriales</taxon>
        <taxon>Microthyriaceae</taxon>
        <taxon>Microthyrium</taxon>
    </lineage>
</organism>
<dbReference type="Pfam" id="PF06985">
    <property type="entry name" value="HET"/>
    <property type="match status" value="1"/>
</dbReference>
<name>A0A6A6U5S6_9PEZI</name>
<protein>
    <submittedName>
        <fullName evidence="2">HET-domain-containing protein</fullName>
    </submittedName>
</protein>
<dbReference type="PANTHER" id="PTHR24148:SF82">
    <property type="entry name" value="HETEROKARYON INCOMPATIBILITY DOMAIN-CONTAINING PROTEIN"/>
    <property type="match status" value="1"/>
</dbReference>
<dbReference type="OrthoDB" id="2157530at2759"/>
<proteinExistence type="predicted"/>
<reference evidence="2" key="1">
    <citation type="journal article" date="2020" name="Stud. Mycol.">
        <title>101 Dothideomycetes genomes: a test case for predicting lifestyles and emergence of pathogens.</title>
        <authorList>
            <person name="Haridas S."/>
            <person name="Albert R."/>
            <person name="Binder M."/>
            <person name="Bloem J."/>
            <person name="Labutti K."/>
            <person name="Salamov A."/>
            <person name="Andreopoulos B."/>
            <person name="Baker S."/>
            <person name="Barry K."/>
            <person name="Bills G."/>
            <person name="Bluhm B."/>
            <person name="Cannon C."/>
            <person name="Castanera R."/>
            <person name="Culley D."/>
            <person name="Daum C."/>
            <person name="Ezra D."/>
            <person name="Gonzalez J."/>
            <person name="Henrissat B."/>
            <person name="Kuo A."/>
            <person name="Liang C."/>
            <person name="Lipzen A."/>
            <person name="Lutzoni F."/>
            <person name="Magnuson J."/>
            <person name="Mondo S."/>
            <person name="Nolan M."/>
            <person name="Ohm R."/>
            <person name="Pangilinan J."/>
            <person name="Park H.-J."/>
            <person name="Ramirez L."/>
            <person name="Alfaro M."/>
            <person name="Sun H."/>
            <person name="Tritt A."/>
            <person name="Yoshinaga Y."/>
            <person name="Zwiers L.-H."/>
            <person name="Turgeon B."/>
            <person name="Goodwin S."/>
            <person name="Spatafora J."/>
            <person name="Crous P."/>
            <person name="Grigoriev I."/>
        </authorList>
    </citation>
    <scope>NUCLEOTIDE SEQUENCE</scope>
    <source>
        <strain evidence="2">CBS 115976</strain>
    </source>
</reference>
<accession>A0A6A6U5S6</accession>
<dbReference type="Pfam" id="PF26639">
    <property type="entry name" value="Het-6_barrel"/>
    <property type="match status" value="1"/>
</dbReference>
<gene>
    <name evidence="2" type="ORF">BT63DRAFT_325985</name>
</gene>
<keyword evidence="3" id="KW-1185">Reference proteome</keyword>
<dbReference type="AlphaFoldDB" id="A0A6A6U5S6"/>
<feature type="domain" description="Heterokaryon incompatibility" evidence="1">
    <location>
        <begin position="60"/>
        <end position="216"/>
    </location>
</feature>